<evidence type="ECO:0000256" key="7">
    <source>
        <dbReference type="ARBA" id="ARBA00022729"/>
    </source>
</evidence>
<keyword evidence="3" id="KW-0813">Transport</keyword>
<evidence type="ECO:0000313" key="19">
    <source>
        <dbReference type="EMBL" id="WOK06318.1"/>
    </source>
</evidence>
<evidence type="ECO:0000313" key="20">
    <source>
        <dbReference type="Proteomes" id="UP001302349"/>
    </source>
</evidence>
<evidence type="ECO:0000256" key="2">
    <source>
        <dbReference type="ARBA" id="ARBA00009450"/>
    </source>
</evidence>
<dbReference type="Pfam" id="PF02563">
    <property type="entry name" value="Poly_export"/>
    <property type="match status" value="1"/>
</dbReference>
<feature type="domain" description="Polysaccharide export protein N-terminal" evidence="16">
    <location>
        <begin position="153"/>
        <end position="218"/>
    </location>
</feature>
<name>A0ABZ0IMQ8_9BACT</name>
<comment type="subcellular location">
    <subcellularLocation>
        <location evidence="1">Cell outer membrane</location>
        <topology evidence="1">Multi-pass membrane protein</topology>
    </subcellularLocation>
</comment>
<keyword evidence="13" id="KW-0998">Cell outer membrane</keyword>
<evidence type="ECO:0000256" key="8">
    <source>
        <dbReference type="ARBA" id="ARBA00023047"/>
    </source>
</evidence>
<evidence type="ECO:0000256" key="1">
    <source>
        <dbReference type="ARBA" id="ARBA00004571"/>
    </source>
</evidence>
<evidence type="ECO:0000256" key="14">
    <source>
        <dbReference type="ARBA" id="ARBA00023288"/>
    </source>
</evidence>
<dbReference type="InterPro" id="IPR049712">
    <property type="entry name" value="Poly_export"/>
</dbReference>
<dbReference type="RefSeq" id="WP_317489045.1">
    <property type="nucleotide sequence ID" value="NZ_CP136051.1"/>
</dbReference>
<keyword evidence="14" id="KW-0449">Lipoprotein</keyword>
<dbReference type="InterPro" id="IPR054765">
    <property type="entry name" value="SLBB_dom"/>
</dbReference>
<feature type="signal peptide" evidence="15">
    <location>
        <begin position="1"/>
        <end position="25"/>
    </location>
</feature>
<feature type="domain" description="Soluble ligand binding" evidence="17">
    <location>
        <begin position="497"/>
        <end position="547"/>
    </location>
</feature>
<dbReference type="Pfam" id="PF22461">
    <property type="entry name" value="SLBB_2"/>
    <property type="match status" value="1"/>
</dbReference>
<comment type="similarity">
    <text evidence="2">Belongs to the BexD/CtrA/VexA family.</text>
</comment>
<evidence type="ECO:0000256" key="12">
    <source>
        <dbReference type="ARBA" id="ARBA00023139"/>
    </source>
</evidence>
<feature type="domain" description="Soluble ligand binding" evidence="17">
    <location>
        <begin position="325"/>
        <end position="369"/>
    </location>
</feature>
<dbReference type="InterPro" id="IPR003715">
    <property type="entry name" value="Poly_export_N"/>
</dbReference>
<evidence type="ECO:0000256" key="3">
    <source>
        <dbReference type="ARBA" id="ARBA00022448"/>
    </source>
</evidence>
<feature type="chain" id="PRO_5045073063" evidence="15">
    <location>
        <begin position="26"/>
        <end position="866"/>
    </location>
</feature>
<dbReference type="Proteomes" id="UP001302349">
    <property type="component" value="Chromosome"/>
</dbReference>
<keyword evidence="4" id="KW-1134">Transmembrane beta strand</keyword>
<sequence>MTFSNAKYRLLAIFFLLASVGSYQPASSQAIPDFTTVKVDELSDSQIMDLMSRGSSMGYTPDQMIQLAQSQGMPSSEITKLTQRVGKANSARVTGGSSYPGSQVRGQNDWEKISRPVRDAVEPELPLEDRIFGFTLFNNKNPQLTFEPSLNLPTPRNYVIGPGDVLFIDIYGAAEQYFEARVNAEGRLLIANFGPLPVNGLTIEQATERIKDKLATAYKGMNGSTPNTFLNVSLGSVRTIKVNMVGEVRMPGTYTISSLATVFNALYAAGGVTTNGTLRKIKVFRSNKLVKEVDAYDFLIGGKSEINIRLEDQDVVIVDPYLARVEVKGEVKRPAVFELRGGESFADVLAYAGGFTDESYKDRVNVTRNTDSEKTVADIFGDQFSLFTAKSGDVFRVGKILNRYANRVQIKGAVFRPGNYSLTDGLTVRELVKRAEGLSGDAHLARAIITRTKSDLSTETISFDLSDLLTEKTEDIALRQEDVVTIFSRYDLKEEYYVTITGEVNQAGNFPYSEGLTVEDLIAQASGLREAASESNIEITRRVKDQNSRDISDILLVGINKDLSLSASGSEIDLEPFDHIVVRRNPNYRVERFIQVDGEVLYPGKYAIRNVNEKISDVVERAGGLSEFAYPKGATLIRRTEFFENEPELARKIASLQGVKENIELTSQSPTESETLRTEKVEDEVYQKASDLSANEDLSSLAKRERLTEMGLNNPLISAGGNKGTEIIGINLEEIMAKPGSKYDLILEEGDIISIPKQLQTVRLKGRVLYPTTVRYESGKSAKYFINHAGGFDSRAKRNRTYVVYANGEVARTRGLLFIRAYPSVEPGAEVIVPVKPFKIPLKPSEIIGFTSGLATLALLITQIKF</sequence>
<keyword evidence="9" id="KW-0406">Ion transport</keyword>
<dbReference type="Pfam" id="PF10531">
    <property type="entry name" value="SLBB"/>
    <property type="match status" value="4"/>
</dbReference>
<keyword evidence="20" id="KW-1185">Reference proteome</keyword>
<evidence type="ECO:0000256" key="5">
    <source>
        <dbReference type="ARBA" id="ARBA00022597"/>
    </source>
</evidence>
<keyword evidence="5" id="KW-0762">Sugar transport</keyword>
<evidence type="ECO:0000259" key="16">
    <source>
        <dbReference type="Pfam" id="PF02563"/>
    </source>
</evidence>
<dbReference type="EMBL" id="CP136051">
    <property type="protein sequence ID" value="WOK06318.1"/>
    <property type="molecule type" value="Genomic_DNA"/>
</dbReference>
<evidence type="ECO:0000256" key="4">
    <source>
        <dbReference type="ARBA" id="ARBA00022452"/>
    </source>
</evidence>
<dbReference type="PANTHER" id="PTHR33619">
    <property type="entry name" value="POLYSACCHARIDE EXPORT PROTEIN GFCE-RELATED"/>
    <property type="match status" value="1"/>
</dbReference>
<dbReference type="PANTHER" id="PTHR33619:SF3">
    <property type="entry name" value="POLYSACCHARIDE EXPORT PROTEIN GFCE-RELATED"/>
    <property type="match status" value="1"/>
</dbReference>
<evidence type="ECO:0000256" key="6">
    <source>
        <dbReference type="ARBA" id="ARBA00022692"/>
    </source>
</evidence>
<evidence type="ECO:0000256" key="9">
    <source>
        <dbReference type="ARBA" id="ARBA00023065"/>
    </source>
</evidence>
<evidence type="ECO:0000256" key="10">
    <source>
        <dbReference type="ARBA" id="ARBA00023114"/>
    </source>
</evidence>
<dbReference type="InterPro" id="IPR019554">
    <property type="entry name" value="Soluble_ligand-bd"/>
</dbReference>
<evidence type="ECO:0000259" key="18">
    <source>
        <dbReference type="Pfam" id="PF22461"/>
    </source>
</evidence>
<keyword evidence="6" id="KW-0812">Transmembrane</keyword>
<organism evidence="19 20">
    <name type="scientific">Imperialibacter roseus</name>
    <dbReference type="NCBI Taxonomy" id="1324217"/>
    <lineage>
        <taxon>Bacteria</taxon>
        <taxon>Pseudomonadati</taxon>
        <taxon>Bacteroidota</taxon>
        <taxon>Cytophagia</taxon>
        <taxon>Cytophagales</taxon>
        <taxon>Flammeovirgaceae</taxon>
        <taxon>Imperialibacter</taxon>
    </lineage>
</organism>
<reference evidence="19 20" key="1">
    <citation type="journal article" date="2023" name="Microbiol. Resour. Announc.">
        <title>Complete Genome Sequence of Imperialibacter roseus strain P4T.</title>
        <authorList>
            <person name="Tizabi D.R."/>
            <person name="Bachvaroff T."/>
            <person name="Hill R.T."/>
        </authorList>
    </citation>
    <scope>NUCLEOTIDE SEQUENCE [LARGE SCALE GENOMIC DNA]</scope>
    <source>
        <strain evidence="19 20">P4T</strain>
    </source>
</reference>
<protein>
    <submittedName>
        <fullName evidence="19">SLBB domain-containing protein</fullName>
    </submittedName>
</protein>
<accession>A0ABZ0IMQ8</accession>
<evidence type="ECO:0000256" key="11">
    <source>
        <dbReference type="ARBA" id="ARBA00023136"/>
    </source>
</evidence>
<evidence type="ECO:0000256" key="15">
    <source>
        <dbReference type="SAM" id="SignalP"/>
    </source>
</evidence>
<keyword evidence="7 15" id="KW-0732">Signal</keyword>
<proteinExistence type="inferred from homology"/>
<keyword evidence="8" id="KW-0625">Polysaccharide transport</keyword>
<evidence type="ECO:0000256" key="13">
    <source>
        <dbReference type="ARBA" id="ARBA00023237"/>
    </source>
</evidence>
<keyword evidence="11" id="KW-0472">Membrane</keyword>
<feature type="domain" description="SLBB" evidence="18">
    <location>
        <begin position="407"/>
        <end position="486"/>
    </location>
</feature>
<feature type="domain" description="Soluble ligand binding" evidence="17">
    <location>
        <begin position="241"/>
        <end position="286"/>
    </location>
</feature>
<keyword evidence="10" id="KW-0626">Porin</keyword>
<evidence type="ECO:0000259" key="17">
    <source>
        <dbReference type="Pfam" id="PF10531"/>
    </source>
</evidence>
<gene>
    <name evidence="19" type="ORF">RT717_24905</name>
</gene>
<dbReference type="Gene3D" id="3.10.560.10">
    <property type="entry name" value="Outer membrane lipoprotein wza domain like"/>
    <property type="match status" value="6"/>
</dbReference>
<feature type="domain" description="Soluble ligand binding" evidence="17">
    <location>
        <begin position="594"/>
        <end position="641"/>
    </location>
</feature>
<keyword evidence="12" id="KW-0564">Palmitate</keyword>